<dbReference type="RefSeq" id="WP_201851774.1">
    <property type="nucleotide sequence ID" value="NZ_JAERRG010000005.1"/>
</dbReference>
<protein>
    <submittedName>
        <fullName evidence="1">Uncharacterized protein</fullName>
    </submittedName>
</protein>
<organism evidence="1 2">
    <name type="scientific">Streptomyces endocoffeicus</name>
    <dbReference type="NCBI Taxonomy" id="2898945"/>
    <lineage>
        <taxon>Bacteria</taxon>
        <taxon>Bacillati</taxon>
        <taxon>Actinomycetota</taxon>
        <taxon>Actinomycetes</taxon>
        <taxon>Kitasatosporales</taxon>
        <taxon>Streptomycetaceae</taxon>
        <taxon>Streptomyces</taxon>
    </lineage>
</organism>
<proteinExistence type="predicted"/>
<sequence>MAAPIISRAALGDGAGAERFMAELTATRPYWEIVDDVVRALDDLAECPGADPTLLAALRTPLVGLRASLEHGRTALG</sequence>
<dbReference type="EMBL" id="JAERRG010000005">
    <property type="protein sequence ID" value="MBL1113927.1"/>
    <property type="molecule type" value="Genomic_DNA"/>
</dbReference>
<accession>A0ABS1PNC8</accession>
<reference evidence="1 2" key="1">
    <citation type="submission" date="2021-01" db="EMBL/GenBank/DDBJ databases">
        <title>WGS of actinomycetes isolated from Thailand.</title>
        <authorList>
            <person name="Thawai C."/>
        </authorList>
    </citation>
    <scope>NUCLEOTIDE SEQUENCE [LARGE SCALE GENOMIC DNA]</scope>
    <source>
        <strain evidence="1 2">CA3R110</strain>
    </source>
</reference>
<comment type="caution">
    <text evidence="1">The sequence shown here is derived from an EMBL/GenBank/DDBJ whole genome shotgun (WGS) entry which is preliminary data.</text>
</comment>
<keyword evidence="2" id="KW-1185">Reference proteome</keyword>
<gene>
    <name evidence="1" type="ORF">JK364_16215</name>
</gene>
<name>A0ABS1PNC8_9ACTN</name>
<evidence type="ECO:0000313" key="1">
    <source>
        <dbReference type="EMBL" id="MBL1113927.1"/>
    </source>
</evidence>
<dbReference type="Proteomes" id="UP000621510">
    <property type="component" value="Unassembled WGS sequence"/>
</dbReference>
<evidence type="ECO:0000313" key="2">
    <source>
        <dbReference type="Proteomes" id="UP000621510"/>
    </source>
</evidence>